<dbReference type="EMBL" id="LSRX01000057">
    <property type="protein sequence ID" value="OLQ11539.1"/>
    <property type="molecule type" value="Genomic_DNA"/>
</dbReference>
<keyword evidence="1" id="KW-0472">Membrane</keyword>
<reference evidence="3 4" key="1">
    <citation type="submission" date="2016-02" db="EMBL/GenBank/DDBJ databases">
        <title>Genome analysis of coral dinoflagellate symbionts highlights evolutionary adaptations to a symbiotic lifestyle.</title>
        <authorList>
            <person name="Aranda M."/>
            <person name="Li Y."/>
            <person name="Liew Y.J."/>
            <person name="Baumgarten S."/>
            <person name="Simakov O."/>
            <person name="Wilson M."/>
            <person name="Piel J."/>
            <person name="Ashoor H."/>
            <person name="Bougouffa S."/>
            <person name="Bajic V.B."/>
            <person name="Ryu T."/>
            <person name="Ravasi T."/>
            <person name="Bayer T."/>
            <person name="Micklem G."/>
            <person name="Kim H."/>
            <person name="Bhak J."/>
            <person name="Lajeunesse T.C."/>
            <person name="Voolstra C.R."/>
        </authorList>
    </citation>
    <scope>NUCLEOTIDE SEQUENCE [LARGE SCALE GENOMIC DNA]</scope>
    <source>
        <strain evidence="3 4">CCMP2467</strain>
    </source>
</reference>
<evidence type="ECO:0000256" key="1">
    <source>
        <dbReference type="SAM" id="Phobius"/>
    </source>
</evidence>
<organism evidence="3 4">
    <name type="scientific">Symbiodinium microadriaticum</name>
    <name type="common">Dinoflagellate</name>
    <name type="synonym">Zooxanthella microadriatica</name>
    <dbReference type="NCBI Taxonomy" id="2951"/>
    <lineage>
        <taxon>Eukaryota</taxon>
        <taxon>Sar</taxon>
        <taxon>Alveolata</taxon>
        <taxon>Dinophyceae</taxon>
        <taxon>Suessiales</taxon>
        <taxon>Symbiodiniaceae</taxon>
        <taxon>Symbiodinium</taxon>
    </lineage>
</organism>
<evidence type="ECO:0000313" key="4">
    <source>
        <dbReference type="Proteomes" id="UP000186817"/>
    </source>
</evidence>
<keyword evidence="1" id="KW-1133">Transmembrane helix</keyword>
<feature type="transmembrane region" description="Helical" evidence="1">
    <location>
        <begin position="12"/>
        <end position="32"/>
    </location>
</feature>
<protein>
    <recommendedName>
        <fullName evidence="2">EF-hand domain-containing protein</fullName>
    </recommendedName>
</protein>
<dbReference type="AlphaFoldDB" id="A0A1Q9EVV6"/>
<evidence type="ECO:0000313" key="3">
    <source>
        <dbReference type="EMBL" id="OLQ11539.1"/>
    </source>
</evidence>
<dbReference type="Gene3D" id="1.10.238.10">
    <property type="entry name" value="EF-hand"/>
    <property type="match status" value="1"/>
</dbReference>
<dbReference type="InterPro" id="IPR011992">
    <property type="entry name" value="EF-hand-dom_pair"/>
</dbReference>
<keyword evidence="4" id="KW-1185">Reference proteome</keyword>
<keyword evidence="1" id="KW-0812">Transmembrane</keyword>
<gene>
    <name evidence="3" type="ORF">AK812_SmicGene4591</name>
</gene>
<dbReference type="GO" id="GO:0005509">
    <property type="term" value="F:calcium ion binding"/>
    <property type="evidence" value="ECO:0007669"/>
    <property type="project" value="InterPro"/>
</dbReference>
<comment type="caution">
    <text evidence="3">The sequence shown here is derived from an EMBL/GenBank/DDBJ whole genome shotgun (WGS) entry which is preliminary data.</text>
</comment>
<dbReference type="InterPro" id="IPR002048">
    <property type="entry name" value="EF_hand_dom"/>
</dbReference>
<dbReference type="Proteomes" id="UP000186817">
    <property type="component" value="Unassembled WGS sequence"/>
</dbReference>
<dbReference type="PROSITE" id="PS50222">
    <property type="entry name" value="EF_HAND_2"/>
    <property type="match status" value="1"/>
</dbReference>
<evidence type="ECO:0000259" key="2">
    <source>
        <dbReference type="PROSITE" id="PS50222"/>
    </source>
</evidence>
<dbReference type="SUPFAM" id="SSF47473">
    <property type="entry name" value="EF-hand"/>
    <property type="match status" value="1"/>
</dbReference>
<proteinExistence type="predicted"/>
<dbReference type="OrthoDB" id="434039at2759"/>
<accession>A0A1Q9EVV6</accession>
<name>A0A1Q9EVV6_SYMMI</name>
<sequence>MSATADSSASTKVFYVTVVVFAILRVISAVFLKDTLDAAQSDAEQMVVERMKLKADFAAKLEGIFNAIDHTGNGMITEDRLAVILENPKVKAYFQLMDLDATWQPATVFVSLVWCWLDNGDGQVTLEEFVVALHSEMKKMDIKLGRMMKLQLTR</sequence>
<feature type="domain" description="EF-hand" evidence="2">
    <location>
        <begin position="119"/>
        <end position="139"/>
    </location>
</feature>